<dbReference type="RefSeq" id="WP_006037346.1">
    <property type="nucleotide sequence ID" value="NZ_AEDD01000003.1"/>
</dbReference>
<keyword evidence="2" id="KW-1185">Reference proteome</keyword>
<proteinExistence type="predicted"/>
<dbReference type="InterPro" id="IPR020139">
    <property type="entry name" value="DUF2642"/>
</dbReference>
<evidence type="ECO:0000313" key="2">
    <source>
        <dbReference type="Proteomes" id="UP000005387"/>
    </source>
</evidence>
<protein>
    <submittedName>
        <fullName evidence="1">Uncharacterized protein</fullName>
    </submittedName>
</protein>
<name>E0I6R1_9BACL</name>
<gene>
    <name evidence="1" type="ORF">PaecuDRAFT_1333</name>
</gene>
<evidence type="ECO:0000313" key="1">
    <source>
        <dbReference type="EMBL" id="EFM11727.1"/>
    </source>
</evidence>
<dbReference type="EMBL" id="AEDD01000003">
    <property type="protein sequence ID" value="EFM11727.1"/>
    <property type="molecule type" value="Genomic_DNA"/>
</dbReference>
<accession>E0I6R1</accession>
<reference evidence="1 2" key="1">
    <citation type="submission" date="2010-07" db="EMBL/GenBank/DDBJ databases">
        <title>The draft genome of Paenibacillus curdlanolyticus YK9.</title>
        <authorList>
            <consortium name="US DOE Joint Genome Institute (JGI-PGF)"/>
            <person name="Lucas S."/>
            <person name="Copeland A."/>
            <person name="Lapidus A."/>
            <person name="Cheng J.-F."/>
            <person name="Bruce D."/>
            <person name="Goodwin L."/>
            <person name="Pitluck S."/>
            <person name="Land M.L."/>
            <person name="Hauser L."/>
            <person name="Chang Y.-J."/>
            <person name="Jeffries C."/>
            <person name="Anderson I.J."/>
            <person name="Johnson E."/>
            <person name="Loganathan U."/>
            <person name="Mulhopadhyay B."/>
            <person name="Kyrpides N."/>
            <person name="Woyke T.J."/>
        </authorList>
    </citation>
    <scope>NUCLEOTIDE SEQUENCE [LARGE SCALE GENOMIC DNA]</scope>
    <source>
        <strain evidence="1 2">YK9</strain>
    </source>
</reference>
<dbReference type="OrthoDB" id="2657291at2"/>
<sequence>MGIESNNMAAAANTAVYKLMLNHIGQTTTVTTAADTVITGILEGVQPSFVTVRTTGGDAAFVVLGYIVSVTFPGI</sequence>
<dbReference type="STRING" id="717606.PaecuDRAFT_1333"/>
<organism evidence="1 2">
    <name type="scientific">Paenibacillus curdlanolyticus YK9</name>
    <dbReference type="NCBI Taxonomy" id="717606"/>
    <lineage>
        <taxon>Bacteria</taxon>
        <taxon>Bacillati</taxon>
        <taxon>Bacillota</taxon>
        <taxon>Bacilli</taxon>
        <taxon>Bacillales</taxon>
        <taxon>Paenibacillaceae</taxon>
        <taxon>Paenibacillus</taxon>
    </lineage>
</organism>
<dbReference type="AlphaFoldDB" id="E0I6R1"/>
<dbReference type="Pfam" id="PF10842">
    <property type="entry name" value="DUF2642"/>
    <property type="match status" value="1"/>
</dbReference>
<dbReference type="Proteomes" id="UP000005387">
    <property type="component" value="Unassembled WGS sequence"/>
</dbReference>